<dbReference type="EMBL" id="LQBL01000032">
    <property type="protein sequence ID" value="KUG51600.1"/>
    <property type="molecule type" value="Genomic_DNA"/>
</dbReference>
<evidence type="ECO:0000313" key="2">
    <source>
        <dbReference type="EMBL" id="KUG51600.1"/>
    </source>
</evidence>
<comment type="caution">
    <text evidence="2">The sequence shown here is derived from an EMBL/GenBank/DDBJ whole genome shotgun (WGS) entry which is preliminary data.</text>
</comment>
<reference evidence="2 3" key="1">
    <citation type="submission" date="2015-12" db="EMBL/GenBank/DDBJ databases">
        <title>Serinicoccus chungangenesis strain CD08_5 genome sequencing and assembly.</title>
        <authorList>
            <person name="Chander A.M."/>
            <person name="Kaur G."/>
            <person name="Nair G.R."/>
            <person name="Dhawan D.K."/>
            <person name="Kochhar R.K."/>
            <person name="Mayilraj S."/>
            <person name="Bhadada S.K."/>
        </authorList>
    </citation>
    <scope>NUCLEOTIDE SEQUENCE [LARGE SCALE GENOMIC DNA]</scope>
    <source>
        <strain evidence="2 3">CD08_5</strain>
    </source>
</reference>
<keyword evidence="3" id="KW-1185">Reference proteome</keyword>
<name>A0A0W8I1I9_9MICO</name>
<accession>A0A0W8I1I9</accession>
<sequence>MTQLLLFVLLGCVLLAAIGQTATPRWQRLPLRRWTPVHVADLVGRGVRVFSDAGKERLRRQDLAREEVEGRRGDERPEGPPPPPPPGAEDPPPER</sequence>
<dbReference type="RefSeq" id="WP_058892497.1">
    <property type="nucleotide sequence ID" value="NZ_LQBL01000032.1"/>
</dbReference>
<feature type="compositionally biased region" description="Pro residues" evidence="1">
    <location>
        <begin position="79"/>
        <end position="95"/>
    </location>
</feature>
<dbReference type="STRING" id="767452.AVL62_09795"/>
<feature type="region of interest" description="Disordered" evidence="1">
    <location>
        <begin position="60"/>
        <end position="95"/>
    </location>
</feature>
<protein>
    <submittedName>
        <fullName evidence="2">Uncharacterized protein</fullName>
    </submittedName>
</protein>
<dbReference type="AlphaFoldDB" id="A0A0W8I1I9"/>
<evidence type="ECO:0000313" key="3">
    <source>
        <dbReference type="Proteomes" id="UP000054837"/>
    </source>
</evidence>
<dbReference type="Proteomes" id="UP000054837">
    <property type="component" value="Unassembled WGS sequence"/>
</dbReference>
<gene>
    <name evidence="2" type="ORF">AVL62_09795</name>
</gene>
<evidence type="ECO:0000256" key="1">
    <source>
        <dbReference type="SAM" id="MobiDB-lite"/>
    </source>
</evidence>
<organism evidence="2 3">
    <name type="scientific">Serinicoccus chungangensis</name>
    <dbReference type="NCBI Taxonomy" id="767452"/>
    <lineage>
        <taxon>Bacteria</taxon>
        <taxon>Bacillati</taxon>
        <taxon>Actinomycetota</taxon>
        <taxon>Actinomycetes</taxon>
        <taxon>Micrococcales</taxon>
        <taxon>Ornithinimicrobiaceae</taxon>
        <taxon>Serinicoccus</taxon>
    </lineage>
</organism>
<dbReference type="OrthoDB" id="4871924at2"/>
<feature type="compositionally biased region" description="Basic and acidic residues" evidence="1">
    <location>
        <begin position="60"/>
        <end position="78"/>
    </location>
</feature>
<proteinExistence type="predicted"/>